<feature type="transmembrane region" description="Helical" evidence="7">
    <location>
        <begin position="146"/>
        <end position="166"/>
    </location>
</feature>
<dbReference type="Gene3D" id="1.20.1510.10">
    <property type="entry name" value="Cation efflux protein transmembrane domain"/>
    <property type="match status" value="1"/>
</dbReference>
<dbReference type="SUPFAM" id="SSF161111">
    <property type="entry name" value="Cation efflux protein transmembrane domain-like"/>
    <property type="match status" value="1"/>
</dbReference>
<dbReference type="InterPro" id="IPR002524">
    <property type="entry name" value="Cation_efflux"/>
</dbReference>
<reference evidence="12" key="1">
    <citation type="submission" date="2015-03" db="EMBL/GenBank/DDBJ databases">
        <authorList>
            <person name="Nijsse Bart"/>
        </authorList>
    </citation>
    <scope>NUCLEOTIDE SEQUENCE [LARGE SCALE GENOMIC DNA]</scope>
</reference>
<evidence type="ECO:0000256" key="5">
    <source>
        <dbReference type="ARBA" id="ARBA00022989"/>
    </source>
</evidence>
<evidence type="ECO:0000256" key="2">
    <source>
        <dbReference type="ARBA" id="ARBA00008114"/>
    </source>
</evidence>
<evidence type="ECO:0000256" key="6">
    <source>
        <dbReference type="ARBA" id="ARBA00023136"/>
    </source>
</evidence>
<evidence type="ECO:0000256" key="4">
    <source>
        <dbReference type="ARBA" id="ARBA00022692"/>
    </source>
</evidence>
<dbReference type="GO" id="GO:0015086">
    <property type="term" value="F:cadmium ion transmembrane transporter activity"/>
    <property type="evidence" value="ECO:0007669"/>
    <property type="project" value="TreeGrafter"/>
</dbReference>
<feature type="transmembrane region" description="Helical" evidence="7">
    <location>
        <begin position="67"/>
        <end position="86"/>
    </location>
</feature>
<dbReference type="Pfam" id="PF16916">
    <property type="entry name" value="ZT_dimer"/>
    <property type="match status" value="1"/>
</dbReference>
<feature type="transmembrane region" description="Helical" evidence="7">
    <location>
        <begin position="38"/>
        <end position="55"/>
    </location>
</feature>
<evidence type="ECO:0000259" key="10">
    <source>
        <dbReference type="Pfam" id="PF16916"/>
    </source>
</evidence>
<gene>
    <name evidence="11" type="ORF">SpAn4DRAFT_2797</name>
</gene>
<evidence type="ECO:0000259" key="9">
    <source>
        <dbReference type="Pfam" id="PF02579"/>
    </source>
</evidence>
<proteinExistence type="inferred from homology"/>
<dbReference type="InterPro" id="IPR027469">
    <property type="entry name" value="Cation_efflux_TMD_sf"/>
</dbReference>
<dbReference type="GO" id="GO:0015093">
    <property type="term" value="F:ferrous iron transmembrane transporter activity"/>
    <property type="evidence" value="ECO:0007669"/>
    <property type="project" value="TreeGrafter"/>
</dbReference>
<feature type="domain" description="Cation efflux protein transmembrane" evidence="8">
    <location>
        <begin position="9"/>
        <end position="197"/>
    </location>
</feature>
<sequence>MDASERVAVLSIAINLVIFGIKYLSALASGSIALKAEAFHSFADFIAAVTVFAGVKLAKRKTKSFPYGLYKIENLMSVVISLVILYSGYEIVLEAVNNNQEGLKDLWLAIASLLVSIALTFWFSSYEMKIGQEINSPILLADATHIRIDVLSNVVVLFAIASSMIGYHLDKMAAVIIVGFIIKTGFQILKDGVRVLLDASLDYETLSKVEKIIIDTPQVVCVKALTGRNSGRFKFIETSIVIKTRNLNKAHFVADKIEGRIKEQVKNIDQILIHYEPVQKEQIVYALPLTEDQSSISSHFGEALFFMFVTFDIENKTAKKIDVVENPFSKTEKGKGILSAEFMAKKMVDFVLVTNGFHSKGPSYVFSDANIEVIVTDKATPESAFEERGLMLYATLEEGYNG</sequence>
<evidence type="ECO:0000256" key="7">
    <source>
        <dbReference type="SAM" id="Phobius"/>
    </source>
</evidence>
<evidence type="ECO:0000256" key="1">
    <source>
        <dbReference type="ARBA" id="ARBA00004141"/>
    </source>
</evidence>
<dbReference type="PANTHER" id="PTHR43840:SF15">
    <property type="entry name" value="MITOCHONDRIAL METAL TRANSPORTER 1-RELATED"/>
    <property type="match status" value="1"/>
</dbReference>
<evidence type="ECO:0000259" key="8">
    <source>
        <dbReference type="Pfam" id="PF01545"/>
    </source>
</evidence>
<dbReference type="InterPro" id="IPR058533">
    <property type="entry name" value="Cation_efflux_TM"/>
</dbReference>
<keyword evidence="12" id="KW-1185">Reference proteome</keyword>
<dbReference type="RefSeq" id="WP_051171413.1">
    <property type="nucleotide sequence ID" value="NZ_CTRP01000010.1"/>
</dbReference>
<accession>A0A0U1KY37</accession>
<keyword evidence="4 7" id="KW-0812">Transmembrane</keyword>
<dbReference type="InterPro" id="IPR050291">
    <property type="entry name" value="CDF_Transporter"/>
</dbReference>
<dbReference type="SUPFAM" id="SSF53146">
    <property type="entry name" value="Nitrogenase accessory factor-like"/>
    <property type="match status" value="1"/>
</dbReference>
<comment type="subcellular location">
    <subcellularLocation>
        <location evidence="1">Membrane</location>
        <topology evidence="1">Multi-pass membrane protein</topology>
    </subcellularLocation>
</comment>
<dbReference type="InterPro" id="IPR027470">
    <property type="entry name" value="Cation_efflux_CTD"/>
</dbReference>
<feature type="domain" description="Cation efflux protein cytoplasmic" evidence="10">
    <location>
        <begin position="201"/>
        <end position="277"/>
    </location>
</feature>
<keyword evidence="5 7" id="KW-1133">Transmembrane helix</keyword>
<evidence type="ECO:0000256" key="3">
    <source>
        <dbReference type="ARBA" id="ARBA00022448"/>
    </source>
</evidence>
<dbReference type="Gene3D" id="3.30.420.130">
    <property type="entry name" value="Dinitrogenase iron-molybdenum cofactor biosynthesis domain"/>
    <property type="match status" value="1"/>
</dbReference>
<feature type="domain" description="Dinitrogenase iron-molybdenum cofactor biosynthesis" evidence="9">
    <location>
        <begin position="293"/>
        <end position="386"/>
    </location>
</feature>
<dbReference type="GO" id="GO:0006882">
    <property type="term" value="P:intracellular zinc ion homeostasis"/>
    <property type="evidence" value="ECO:0007669"/>
    <property type="project" value="TreeGrafter"/>
</dbReference>
<feature type="transmembrane region" description="Helical" evidence="7">
    <location>
        <begin position="7"/>
        <end position="26"/>
    </location>
</feature>
<dbReference type="NCBIfam" id="TIGR01297">
    <property type="entry name" value="CDF"/>
    <property type="match status" value="1"/>
</dbReference>
<dbReference type="GO" id="GO:0015341">
    <property type="term" value="F:zinc efflux antiporter activity"/>
    <property type="evidence" value="ECO:0007669"/>
    <property type="project" value="TreeGrafter"/>
</dbReference>
<dbReference type="EMBL" id="CTRP01000010">
    <property type="protein sequence ID" value="CQR72337.1"/>
    <property type="molecule type" value="Genomic_DNA"/>
</dbReference>
<dbReference type="InterPro" id="IPR003731">
    <property type="entry name" value="Di-Nase_FeMo-co_biosynth"/>
</dbReference>
<evidence type="ECO:0000313" key="11">
    <source>
        <dbReference type="EMBL" id="CQR72337.1"/>
    </source>
</evidence>
<dbReference type="PANTHER" id="PTHR43840">
    <property type="entry name" value="MITOCHONDRIAL METAL TRANSPORTER 1-RELATED"/>
    <property type="match status" value="1"/>
</dbReference>
<protein>
    <submittedName>
        <fullName evidence="11">Cobalt-zinc-cadmium resistance protein</fullName>
    </submittedName>
</protein>
<keyword evidence="6 7" id="KW-0472">Membrane</keyword>
<keyword evidence="3" id="KW-0813">Transport</keyword>
<dbReference type="InterPro" id="IPR036105">
    <property type="entry name" value="DiNase_FeMo-co_biosyn_sf"/>
</dbReference>
<organism evidence="11 12">
    <name type="scientific">Sporomusa ovata</name>
    <dbReference type="NCBI Taxonomy" id="2378"/>
    <lineage>
        <taxon>Bacteria</taxon>
        <taxon>Bacillati</taxon>
        <taxon>Bacillota</taxon>
        <taxon>Negativicutes</taxon>
        <taxon>Selenomonadales</taxon>
        <taxon>Sporomusaceae</taxon>
        <taxon>Sporomusa</taxon>
    </lineage>
</organism>
<dbReference type="AlphaFoldDB" id="A0A0U1KY37"/>
<evidence type="ECO:0000313" key="12">
    <source>
        <dbReference type="Proteomes" id="UP000049855"/>
    </source>
</evidence>
<dbReference type="Pfam" id="PF01545">
    <property type="entry name" value="Cation_efflux"/>
    <property type="match status" value="1"/>
</dbReference>
<name>A0A0U1KY37_9FIRM</name>
<dbReference type="Gene3D" id="3.30.70.1350">
    <property type="entry name" value="Cation efflux protein, cytoplasmic domain"/>
    <property type="match status" value="1"/>
</dbReference>
<dbReference type="GO" id="GO:0005886">
    <property type="term" value="C:plasma membrane"/>
    <property type="evidence" value="ECO:0007669"/>
    <property type="project" value="TreeGrafter"/>
</dbReference>
<feature type="transmembrane region" description="Helical" evidence="7">
    <location>
        <begin position="106"/>
        <end position="125"/>
    </location>
</feature>
<dbReference type="InterPro" id="IPR036837">
    <property type="entry name" value="Cation_efflux_CTD_sf"/>
</dbReference>
<comment type="similarity">
    <text evidence="2">Belongs to the cation diffusion facilitator (CDF) transporter (TC 2.A.4) family.</text>
</comment>
<dbReference type="SUPFAM" id="SSF160240">
    <property type="entry name" value="Cation efflux protein cytoplasmic domain-like"/>
    <property type="match status" value="1"/>
</dbReference>
<dbReference type="Proteomes" id="UP000049855">
    <property type="component" value="Unassembled WGS sequence"/>
</dbReference>
<dbReference type="Pfam" id="PF02579">
    <property type="entry name" value="Nitro_FeMo-Co"/>
    <property type="match status" value="1"/>
</dbReference>